<dbReference type="EMBL" id="JAACJM010000080">
    <property type="protein sequence ID" value="KAF5349443.1"/>
    <property type="molecule type" value="Genomic_DNA"/>
</dbReference>
<dbReference type="AlphaFoldDB" id="A0A8H5CXK8"/>
<name>A0A8H5CXK8_9AGAR</name>
<protein>
    <submittedName>
        <fullName evidence="2">Uncharacterized protein</fullName>
    </submittedName>
</protein>
<comment type="caution">
    <text evidence="2">The sequence shown here is derived from an EMBL/GenBank/DDBJ whole genome shotgun (WGS) entry which is preliminary data.</text>
</comment>
<keyword evidence="3" id="KW-1185">Reference proteome</keyword>
<proteinExistence type="predicted"/>
<gene>
    <name evidence="2" type="ORF">D9758_014602</name>
</gene>
<reference evidence="2 3" key="1">
    <citation type="journal article" date="2020" name="ISME J.">
        <title>Uncovering the hidden diversity of litter-decomposition mechanisms in mushroom-forming fungi.</title>
        <authorList>
            <person name="Floudas D."/>
            <person name="Bentzer J."/>
            <person name="Ahren D."/>
            <person name="Johansson T."/>
            <person name="Persson P."/>
            <person name="Tunlid A."/>
        </authorList>
    </citation>
    <scope>NUCLEOTIDE SEQUENCE [LARGE SCALE GENOMIC DNA]</scope>
    <source>
        <strain evidence="2 3">CBS 291.85</strain>
    </source>
</reference>
<evidence type="ECO:0000313" key="3">
    <source>
        <dbReference type="Proteomes" id="UP000559256"/>
    </source>
</evidence>
<evidence type="ECO:0000313" key="2">
    <source>
        <dbReference type="EMBL" id="KAF5349443.1"/>
    </source>
</evidence>
<feature type="compositionally biased region" description="Low complexity" evidence="1">
    <location>
        <begin position="37"/>
        <end position="64"/>
    </location>
</feature>
<dbReference type="OrthoDB" id="3014170at2759"/>
<accession>A0A8H5CXK8</accession>
<organism evidence="2 3">
    <name type="scientific">Tetrapyrgos nigripes</name>
    <dbReference type="NCBI Taxonomy" id="182062"/>
    <lineage>
        <taxon>Eukaryota</taxon>
        <taxon>Fungi</taxon>
        <taxon>Dikarya</taxon>
        <taxon>Basidiomycota</taxon>
        <taxon>Agaricomycotina</taxon>
        <taxon>Agaricomycetes</taxon>
        <taxon>Agaricomycetidae</taxon>
        <taxon>Agaricales</taxon>
        <taxon>Marasmiineae</taxon>
        <taxon>Marasmiaceae</taxon>
        <taxon>Tetrapyrgos</taxon>
    </lineage>
</organism>
<dbReference type="Proteomes" id="UP000559256">
    <property type="component" value="Unassembled WGS sequence"/>
</dbReference>
<sequence>MAHINSFNNSSGHRFEDSTINAIGGNQHNNRAGTQFNNNGNGPQNSNIGKGTQNNNNGAGTQTNYHTDGAQHIDNEYVGKVEGDYRKNEQNDLRDGGAENPLEAGNHRENLPEDMNAAFYECFTPALIELAGCRAGRSGTWSEPTPQEVKELWSKVMPSDIKNGFSAYERGIKPLVTKVLTDWRNSFGEAAIKALQDELDMLGVEPQEHINKQTKGDIWQHPCYYVQPEQRTGFLQTNIVAKTFSEHFKAIASIPVSERSGYPPKRAMVLAILAIERAFRIFSTTTSIPPSGDFSGDSEAMKLAPRVFTFFEKNERGIDRVDSKLWGKIIAAAESHLEPTIDAGDWNEVGYKKLPAFFS</sequence>
<feature type="region of interest" description="Disordered" evidence="1">
    <location>
        <begin position="1"/>
        <end position="70"/>
    </location>
</feature>
<feature type="compositionally biased region" description="Polar residues" evidence="1">
    <location>
        <begin position="1"/>
        <end position="36"/>
    </location>
</feature>
<evidence type="ECO:0000256" key="1">
    <source>
        <dbReference type="SAM" id="MobiDB-lite"/>
    </source>
</evidence>